<sequence length="117" mass="13042">MSVTADLDVCTRVAVEFATKLIHGKYAGAHLLLSSDARDDWPPSALREAYQDLVDWAGPAPDRIEVARTLRDWKYREDGDLGAVYLLLHGGETEGMTVTVSSEQNRPVVREIDWGRT</sequence>
<reference evidence="1 2" key="1">
    <citation type="submission" date="2019-01" db="EMBL/GenBank/DDBJ databases">
        <authorList>
            <person name="Zhang S."/>
        </authorList>
    </citation>
    <scope>NUCLEOTIDE SEQUENCE [LARGE SCALE GENOMIC DNA]</scope>
    <source>
        <strain evidence="1 2">1626</strain>
    </source>
</reference>
<comment type="caution">
    <text evidence="1">The sequence shown here is derived from an EMBL/GenBank/DDBJ whole genome shotgun (WGS) entry which is preliminary data.</text>
</comment>
<evidence type="ECO:0000313" key="1">
    <source>
        <dbReference type="EMBL" id="TKS55154.1"/>
    </source>
</evidence>
<dbReference type="EMBL" id="SPUH01000001">
    <property type="protein sequence ID" value="TKS55154.1"/>
    <property type="molecule type" value="Genomic_DNA"/>
</dbReference>
<dbReference type="AlphaFoldDB" id="A0A4Z1R665"/>
<keyword evidence="2" id="KW-1185">Reference proteome</keyword>
<name>A0A4Z1R665_9GAMM</name>
<proteinExistence type="predicted"/>
<dbReference type="Proteomes" id="UP000298681">
    <property type="component" value="Unassembled WGS sequence"/>
</dbReference>
<organism evidence="1 2">
    <name type="scientific">Luteimonas yindakuii</name>
    <dbReference type="NCBI Taxonomy" id="2565782"/>
    <lineage>
        <taxon>Bacteria</taxon>
        <taxon>Pseudomonadati</taxon>
        <taxon>Pseudomonadota</taxon>
        <taxon>Gammaproteobacteria</taxon>
        <taxon>Lysobacterales</taxon>
        <taxon>Lysobacteraceae</taxon>
        <taxon>Luteimonas</taxon>
    </lineage>
</organism>
<protein>
    <submittedName>
        <fullName evidence="1">Uncharacterized protein</fullName>
    </submittedName>
</protein>
<evidence type="ECO:0000313" key="2">
    <source>
        <dbReference type="Proteomes" id="UP000298681"/>
    </source>
</evidence>
<gene>
    <name evidence="1" type="ORF">E4582_10535</name>
</gene>
<accession>A0A4Z1R665</accession>
<dbReference type="RefSeq" id="WP_134674509.1">
    <property type="nucleotide sequence ID" value="NZ_SPUH01000001.1"/>
</dbReference>